<reference evidence="1" key="1">
    <citation type="submission" date="2022-03" db="EMBL/GenBank/DDBJ databases">
        <authorList>
            <person name="Tunstrom K."/>
        </authorList>
    </citation>
    <scope>NUCLEOTIDE SEQUENCE</scope>
</reference>
<evidence type="ECO:0000313" key="1">
    <source>
        <dbReference type="EMBL" id="CAH2092745.1"/>
    </source>
</evidence>
<gene>
    <name evidence="1" type="ORF">EEDITHA_LOCUS8474</name>
</gene>
<accession>A0AAU9U4W3</accession>
<keyword evidence="2" id="KW-1185">Reference proteome</keyword>
<evidence type="ECO:0000313" key="2">
    <source>
        <dbReference type="Proteomes" id="UP001153954"/>
    </source>
</evidence>
<sequence length="188" mass="21346">MISSVVRKNQNCSKPKSFTPDKALSLMLDASLSKNQYQVIRKATLELGYDIFPSYHKILEAKKECYPSDVEISECGASVNLQKLLDHTTTRIFQTKSEEQLSSIAPELTLCSKWGCDGSSGHSEYKQTFEEGDISDANIFLTSLVPLHLHEKGNMLQVQWKNARTSSTRYCRLVRFQFLKETAEVTRN</sequence>
<proteinExistence type="predicted"/>
<dbReference type="EMBL" id="CAKOGL010000012">
    <property type="protein sequence ID" value="CAH2092745.1"/>
    <property type="molecule type" value="Genomic_DNA"/>
</dbReference>
<dbReference type="AlphaFoldDB" id="A0AAU9U4W3"/>
<organism evidence="1 2">
    <name type="scientific">Euphydryas editha</name>
    <name type="common">Edith's checkerspot</name>
    <dbReference type="NCBI Taxonomy" id="104508"/>
    <lineage>
        <taxon>Eukaryota</taxon>
        <taxon>Metazoa</taxon>
        <taxon>Ecdysozoa</taxon>
        <taxon>Arthropoda</taxon>
        <taxon>Hexapoda</taxon>
        <taxon>Insecta</taxon>
        <taxon>Pterygota</taxon>
        <taxon>Neoptera</taxon>
        <taxon>Endopterygota</taxon>
        <taxon>Lepidoptera</taxon>
        <taxon>Glossata</taxon>
        <taxon>Ditrysia</taxon>
        <taxon>Papilionoidea</taxon>
        <taxon>Nymphalidae</taxon>
        <taxon>Nymphalinae</taxon>
        <taxon>Euphydryas</taxon>
    </lineage>
</organism>
<comment type="caution">
    <text evidence="1">The sequence shown here is derived from an EMBL/GenBank/DDBJ whole genome shotgun (WGS) entry which is preliminary data.</text>
</comment>
<dbReference type="Proteomes" id="UP001153954">
    <property type="component" value="Unassembled WGS sequence"/>
</dbReference>
<name>A0AAU9U4W3_EUPED</name>
<protein>
    <submittedName>
        <fullName evidence="1">Uncharacterized protein</fullName>
    </submittedName>
</protein>